<keyword evidence="2" id="KW-1185">Reference proteome</keyword>
<gene>
    <name evidence="1" type="ORF">GLOIN_2v1479084</name>
</gene>
<proteinExistence type="predicted"/>
<dbReference type="EMBL" id="AUPC02000119">
    <property type="protein sequence ID" value="POG70550.1"/>
    <property type="molecule type" value="Genomic_DNA"/>
</dbReference>
<evidence type="ECO:0000313" key="1">
    <source>
        <dbReference type="EMBL" id="POG70550.1"/>
    </source>
</evidence>
<comment type="caution">
    <text evidence="1">The sequence shown here is derived from an EMBL/GenBank/DDBJ whole genome shotgun (WGS) entry which is preliminary data.</text>
</comment>
<evidence type="ECO:0000313" key="2">
    <source>
        <dbReference type="Proteomes" id="UP000018888"/>
    </source>
</evidence>
<accession>A0A2P4PYV7</accession>
<protein>
    <submittedName>
        <fullName evidence="1">Uncharacterized protein</fullName>
    </submittedName>
</protein>
<dbReference type="AlphaFoldDB" id="A0A2P4PYV7"/>
<reference evidence="1 2" key="2">
    <citation type="journal article" date="2018" name="New Phytol.">
        <title>High intraspecific genome diversity in the model arbuscular mycorrhizal symbiont Rhizophagus irregularis.</title>
        <authorList>
            <person name="Chen E.C.H."/>
            <person name="Morin E."/>
            <person name="Beaudet D."/>
            <person name="Noel J."/>
            <person name="Yildirir G."/>
            <person name="Ndikumana S."/>
            <person name="Charron P."/>
            <person name="St-Onge C."/>
            <person name="Giorgi J."/>
            <person name="Kruger M."/>
            <person name="Marton T."/>
            <person name="Ropars J."/>
            <person name="Grigoriev I.V."/>
            <person name="Hainaut M."/>
            <person name="Henrissat B."/>
            <person name="Roux C."/>
            <person name="Martin F."/>
            <person name="Corradi N."/>
        </authorList>
    </citation>
    <scope>NUCLEOTIDE SEQUENCE [LARGE SCALE GENOMIC DNA]</scope>
    <source>
        <strain evidence="1 2">DAOM 197198</strain>
    </source>
</reference>
<dbReference type="SUPFAM" id="SSF46689">
    <property type="entry name" value="Homeodomain-like"/>
    <property type="match status" value="1"/>
</dbReference>
<reference evidence="1 2" key="1">
    <citation type="journal article" date="2013" name="Proc. Natl. Acad. Sci. U.S.A.">
        <title>Genome of an arbuscular mycorrhizal fungus provides insight into the oldest plant symbiosis.</title>
        <authorList>
            <person name="Tisserant E."/>
            <person name="Malbreil M."/>
            <person name="Kuo A."/>
            <person name="Kohler A."/>
            <person name="Symeonidi A."/>
            <person name="Balestrini R."/>
            <person name="Charron P."/>
            <person name="Duensing N."/>
            <person name="Frei Dit Frey N."/>
            <person name="Gianinazzi-Pearson V."/>
            <person name="Gilbert L.B."/>
            <person name="Handa Y."/>
            <person name="Herr J.R."/>
            <person name="Hijri M."/>
            <person name="Koul R."/>
            <person name="Kawaguchi M."/>
            <person name="Krajinski F."/>
            <person name="Lammers P.J."/>
            <person name="Masclaux F.G."/>
            <person name="Murat C."/>
            <person name="Morin E."/>
            <person name="Ndikumana S."/>
            <person name="Pagni M."/>
            <person name="Petitpierre D."/>
            <person name="Requena N."/>
            <person name="Rosikiewicz P."/>
            <person name="Riley R."/>
            <person name="Saito K."/>
            <person name="San Clemente H."/>
            <person name="Shapiro H."/>
            <person name="van Tuinen D."/>
            <person name="Becard G."/>
            <person name="Bonfante P."/>
            <person name="Paszkowski U."/>
            <person name="Shachar-Hill Y.Y."/>
            <person name="Tuskan G.A."/>
            <person name="Young P.W."/>
            <person name="Sanders I.R."/>
            <person name="Henrissat B."/>
            <person name="Rensing S.A."/>
            <person name="Grigoriev I.V."/>
            <person name="Corradi N."/>
            <person name="Roux C."/>
            <person name="Martin F."/>
        </authorList>
    </citation>
    <scope>NUCLEOTIDE SEQUENCE [LARGE SCALE GENOMIC DNA]</scope>
    <source>
        <strain evidence="1 2">DAOM 197198</strain>
    </source>
</reference>
<dbReference type="InterPro" id="IPR009057">
    <property type="entry name" value="Homeodomain-like_sf"/>
</dbReference>
<dbReference type="Proteomes" id="UP000018888">
    <property type="component" value="Unassembled WGS sequence"/>
</dbReference>
<dbReference type="Gene3D" id="1.10.10.10">
    <property type="entry name" value="Winged helix-like DNA-binding domain superfamily/Winged helix DNA-binding domain"/>
    <property type="match status" value="1"/>
</dbReference>
<sequence>MAKRPMANTGKMLSENLKWRIIYCYEECYKSKEIAKRLYVSKTTVTNICKIFDKWGCVNNPFTGKSGKRKIFTSEDMQILQDIVQEKVDYYLDELIYEMEIKTGNCKK</sequence>
<name>A0A2P4PYV7_RHIID</name>
<organism evidence="1 2">
    <name type="scientific">Rhizophagus irregularis (strain DAOM 181602 / DAOM 197198 / MUCL 43194)</name>
    <name type="common">Arbuscular mycorrhizal fungus</name>
    <name type="synonym">Glomus intraradices</name>
    <dbReference type="NCBI Taxonomy" id="747089"/>
    <lineage>
        <taxon>Eukaryota</taxon>
        <taxon>Fungi</taxon>
        <taxon>Fungi incertae sedis</taxon>
        <taxon>Mucoromycota</taxon>
        <taxon>Glomeromycotina</taxon>
        <taxon>Glomeromycetes</taxon>
        <taxon>Glomerales</taxon>
        <taxon>Glomeraceae</taxon>
        <taxon>Rhizophagus</taxon>
    </lineage>
</organism>
<dbReference type="InterPro" id="IPR036388">
    <property type="entry name" value="WH-like_DNA-bd_sf"/>
</dbReference>